<dbReference type="GeneTree" id="ENSGT01030000234586"/>
<feature type="transmembrane region" description="Helical" evidence="14">
    <location>
        <begin position="102"/>
        <end position="125"/>
    </location>
</feature>
<keyword evidence="3 13" id="KW-0633">Potassium transport</keyword>
<protein>
    <recommendedName>
        <fullName evidence="19">Inward rectifier potassium channel 16</fullName>
    </recommendedName>
</protein>
<dbReference type="SUPFAM" id="SSF81296">
    <property type="entry name" value="E set domains"/>
    <property type="match status" value="1"/>
</dbReference>
<dbReference type="Gene3D" id="1.10.287.70">
    <property type="match status" value="1"/>
</dbReference>
<evidence type="ECO:0000256" key="11">
    <source>
        <dbReference type="ARBA" id="ARBA00034430"/>
    </source>
</evidence>
<dbReference type="SUPFAM" id="SSF81324">
    <property type="entry name" value="Voltage-gated potassium channels"/>
    <property type="match status" value="1"/>
</dbReference>
<keyword evidence="2 13" id="KW-0813">Transport</keyword>
<dbReference type="Pfam" id="PF17655">
    <property type="entry name" value="IRK_C"/>
    <property type="match status" value="1"/>
</dbReference>
<dbReference type="InterPro" id="IPR016449">
    <property type="entry name" value="K_chnl_inward-rec_Kir"/>
</dbReference>
<dbReference type="Pfam" id="PF01007">
    <property type="entry name" value="IRK"/>
    <property type="match status" value="1"/>
</dbReference>
<feature type="domain" description="Inward rectifier potassium channel C-terminal" evidence="16">
    <location>
        <begin position="212"/>
        <end position="374"/>
    </location>
</feature>
<proteinExistence type="inferred from homology"/>
<dbReference type="GO" id="GO:0005242">
    <property type="term" value="F:inward rectifier potassium channel activity"/>
    <property type="evidence" value="ECO:0007669"/>
    <property type="project" value="InterPro"/>
</dbReference>
<sequence length="415" mass="46911">MTKQKQKCFPMENNEREMGRDGTRALVKMNPGMDQQQCIIDTQHITTHTMGRGDLGRGEGEKKLRYMLKDGSCPVVFHQSPGQWSFFLADIFTTLVELRWRVMLLIFCLSYILSWLFFSVLYFLIAYVHKDLEDQDTAPCVANVRSFTSAFLYSMSTQATIGYGFRVMTENCMVAIVVVTIQALMSCFIDTVVIGITVAKMACASKRAQTVGFSSSAVVNARNGALCLVWRIADFRRNHILEGTARAQLVRPTKHPSGMISVTYQDLDIQSRHLILATPASIVHKLEPGSPLYSLGPDSLAEEDFDLVVSFTYTGDSTGILHQTRTSYTPADIRWGQRFQDMVQVGRRHYKVDYALFHQTTWVQTPMVSAQEGDRGRPPPTESIVQSQQPFVRSSRKFRRSLADVSEEVVQEAWL</sequence>
<evidence type="ECO:0000313" key="17">
    <source>
        <dbReference type="Ensembl" id="ENSOKIP00005096601.1"/>
    </source>
</evidence>
<dbReference type="Ensembl" id="ENSOKIT00005103420.1">
    <property type="protein sequence ID" value="ENSOKIP00005096601.1"/>
    <property type="gene ID" value="ENSOKIG00005042376.1"/>
</dbReference>
<reference evidence="17" key="1">
    <citation type="submission" date="2025-08" db="UniProtKB">
        <authorList>
            <consortium name="Ensembl"/>
        </authorList>
    </citation>
    <scope>IDENTIFICATION</scope>
</reference>
<evidence type="ECO:0000256" key="7">
    <source>
        <dbReference type="ARBA" id="ARBA00022989"/>
    </source>
</evidence>
<keyword evidence="5 13" id="KW-0851">Voltage-gated channel</keyword>
<evidence type="ECO:0000256" key="9">
    <source>
        <dbReference type="ARBA" id="ARBA00023136"/>
    </source>
</evidence>
<accession>A0A8C7K3X9</accession>
<dbReference type="PRINTS" id="PR01320">
    <property type="entry name" value="KIRCHANNEL"/>
</dbReference>
<evidence type="ECO:0000256" key="1">
    <source>
        <dbReference type="ARBA" id="ARBA00004141"/>
    </source>
</evidence>
<dbReference type="PANTHER" id="PTHR11767">
    <property type="entry name" value="INWARD RECTIFIER POTASSIUM CHANNEL"/>
    <property type="match status" value="1"/>
</dbReference>
<dbReference type="InterPro" id="IPR040445">
    <property type="entry name" value="Kir_TM"/>
</dbReference>
<dbReference type="GO" id="GO:0034765">
    <property type="term" value="P:regulation of monoatomic ion transmembrane transport"/>
    <property type="evidence" value="ECO:0007669"/>
    <property type="project" value="TreeGrafter"/>
</dbReference>
<dbReference type="InterPro" id="IPR041647">
    <property type="entry name" value="IRK_C"/>
</dbReference>
<organism evidence="17 18">
    <name type="scientific">Oncorhynchus kisutch</name>
    <name type="common">Coho salmon</name>
    <name type="synonym">Salmo kisutch</name>
    <dbReference type="NCBI Taxonomy" id="8019"/>
    <lineage>
        <taxon>Eukaryota</taxon>
        <taxon>Metazoa</taxon>
        <taxon>Chordata</taxon>
        <taxon>Craniata</taxon>
        <taxon>Vertebrata</taxon>
        <taxon>Euteleostomi</taxon>
        <taxon>Actinopterygii</taxon>
        <taxon>Neopterygii</taxon>
        <taxon>Teleostei</taxon>
        <taxon>Protacanthopterygii</taxon>
        <taxon>Salmoniformes</taxon>
        <taxon>Salmonidae</taxon>
        <taxon>Salmoninae</taxon>
        <taxon>Oncorhynchus</taxon>
    </lineage>
</organism>
<keyword evidence="18" id="KW-1185">Reference proteome</keyword>
<evidence type="ECO:0000256" key="13">
    <source>
        <dbReference type="RuleBase" id="RU003822"/>
    </source>
</evidence>
<dbReference type="GO" id="GO:0005886">
    <property type="term" value="C:plasma membrane"/>
    <property type="evidence" value="ECO:0007669"/>
    <property type="project" value="TreeGrafter"/>
</dbReference>
<keyword evidence="6 13" id="KW-0630">Potassium</keyword>
<evidence type="ECO:0000259" key="16">
    <source>
        <dbReference type="Pfam" id="PF17655"/>
    </source>
</evidence>
<keyword evidence="9 14" id="KW-0472">Membrane</keyword>
<feature type="transmembrane region" description="Helical" evidence="14">
    <location>
        <begin position="173"/>
        <end position="199"/>
    </location>
</feature>
<reference evidence="17" key="2">
    <citation type="submission" date="2025-09" db="UniProtKB">
        <authorList>
            <consortium name="Ensembl"/>
        </authorList>
    </citation>
    <scope>IDENTIFICATION</scope>
</reference>
<keyword evidence="8 13" id="KW-0406">Ion transport</keyword>
<feature type="site" description="Role in the control of polyamine-mediated channel gating and in the blocking by intracellular magnesium" evidence="12">
    <location>
        <position position="190"/>
    </location>
</feature>
<evidence type="ECO:0000256" key="12">
    <source>
        <dbReference type="PIRSR" id="PIRSR005465-1"/>
    </source>
</evidence>
<dbReference type="InterPro" id="IPR014756">
    <property type="entry name" value="Ig_E-set"/>
</dbReference>
<keyword evidence="7 14" id="KW-1133">Transmembrane helix</keyword>
<dbReference type="AlphaFoldDB" id="A0A8C7K3X9"/>
<comment type="subcellular location">
    <subcellularLocation>
        <location evidence="1 13">Membrane</location>
        <topology evidence="1 13">Multi-pass membrane protein</topology>
    </subcellularLocation>
</comment>
<evidence type="ECO:0000256" key="8">
    <source>
        <dbReference type="ARBA" id="ARBA00023065"/>
    </source>
</evidence>
<evidence type="ECO:0000259" key="15">
    <source>
        <dbReference type="Pfam" id="PF01007"/>
    </source>
</evidence>
<evidence type="ECO:0000256" key="4">
    <source>
        <dbReference type="ARBA" id="ARBA00022692"/>
    </source>
</evidence>
<dbReference type="Gene3D" id="2.60.40.1400">
    <property type="entry name" value="G protein-activated inward rectifier potassium channel 1"/>
    <property type="match status" value="1"/>
</dbReference>
<evidence type="ECO:0000256" key="10">
    <source>
        <dbReference type="ARBA" id="ARBA00023303"/>
    </source>
</evidence>
<dbReference type="Proteomes" id="UP000694557">
    <property type="component" value="Unassembled WGS sequence"/>
</dbReference>
<evidence type="ECO:0000256" key="5">
    <source>
        <dbReference type="ARBA" id="ARBA00022882"/>
    </source>
</evidence>
<keyword evidence="4 13" id="KW-0812">Transmembrane</keyword>
<dbReference type="GO" id="GO:1990573">
    <property type="term" value="P:potassium ion import across plasma membrane"/>
    <property type="evidence" value="ECO:0007669"/>
    <property type="project" value="TreeGrafter"/>
</dbReference>
<evidence type="ECO:0000313" key="18">
    <source>
        <dbReference type="Proteomes" id="UP000694557"/>
    </source>
</evidence>
<evidence type="ECO:0000256" key="14">
    <source>
        <dbReference type="SAM" id="Phobius"/>
    </source>
</evidence>
<evidence type="ECO:0000256" key="3">
    <source>
        <dbReference type="ARBA" id="ARBA00022538"/>
    </source>
</evidence>
<comment type="catalytic activity">
    <reaction evidence="11">
        <text>K(+)(in) = K(+)(out)</text>
        <dbReference type="Rhea" id="RHEA:29463"/>
        <dbReference type="ChEBI" id="CHEBI:29103"/>
    </reaction>
</comment>
<dbReference type="GO" id="GO:0034702">
    <property type="term" value="C:monoatomic ion channel complex"/>
    <property type="evidence" value="ECO:0007669"/>
    <property type="project" value="UniProtKB-KW"/>
</dbReference>
<name>A0A8C7K3X9_ONCKI</name>
<dbReference type="PANTHER" id="PTHR11767:SF24">
    <property type="entry name" value="INWARD RECTIFIER POTASSIUM CHANNEL 16"/>
    <property type="match status" value="1"/>
</dbReference>
<dbReference type="GO" id="GO:0007399">
    <property type="term" value="P:nervous system development"/>
    <property type="evidence" value="ECO:0007669"/>
    <property type="project" value="UniProtKB-ARBA"/>
</dbReference>
<dbReference type="FunFam" id="1.10.287.70:FF:000019">
    <property type="entry name" value="G protein-activated inward rectifier potassium channel 1"/>
    <property type="match status" value="1"/>
</dbReference>
<evidence type="ECO:0000256" key="2">
    <source>
        <dbReference type="ARBA" id="ARBA00022448"/>
    </source>
</evidence>
<comment type="similarity">
    <text evidence="13">Belongs to the inward rectifier-type potassium channel (TC 1.A.2.1) family.</text>
</comment>
<dbReference type="InterPro" id="IPR013518">
    <property type="entry name" value="K_chnl_inward-rec_Kir_cyto"/>
</dbReference>
<feature type="domain" description="Potassium channel inwardly rectifying transmembrane" evidence="15">
    <location>
        <begin position="68"/>
        <end position="202"/>
    </location>
</feature>
<dbReference type="PIRSF" id="PIRSF005465">
    <property type="entry name" value="GIRK_kir"/>
    <property type="match status" value="1"/>
</dbReference>
<evidence type="ECO:0000256" key="6">
    <source>
        <dbReference type="ARBA" id="ARBA00022958"/>
    </source>
</evidence>
<evidence type="ECO:0008006" key="19">
    <source>
        <dbReference type="Google" id="ProtNLM"/>
    </source>
</evidence>
<keyword evidence="10 13" id="KW-0407">Ion channel</keyword>